<dbReference type="GO" id="GO:0009389">
    <property type="term" value="F:dimethyl sulfoxide reductase activity"/>
    <property type="evidence" value="ECO:0007669"/>
    <property type="project" value="TreeGrafter"/>
</dbReference>
<dbReference type="PANTHER" id="PTHR38095:SF1">
    <property type="entry name" value="ANAEROBIC DIMETHYL SULFOXIDE REDUCTASE CHAIN YNFH"/>
    <property type="match status" value="1"/>
</dbReference>
<dbReference type="GO" id="GO:0005886">
    <property type="term" value="C:plasma membrane"/>
    <property type="evidence" value="ECO:0007669"/>
    <property type="project" value="TreeGrafter"/>
</dbReference>
<keyword evidence="1" id="KW-0812">Transmembrane</keyword>
<dbReference type="Gene3D" id="1.20.1630.10">
    <property type="entry name" value="Formate dehydrogenase/DMSO reductase domain"/>
    <property type="match status" value="1"/>
</dbReference>
<reference evidence="3" key="1">
    <citation type="submission" date="2016-10" db="EMBL/GenBank/DDBJ databases">
        <authorList>
            <person name="Varghese N."/>
            <person name="Submissions S."/>
        </authorList>
    </citation>
    <scope>NUCLEOTIDE SEQUENCE [LARGE SCALE GENOMIC DNA]</scope>
    <source>
        <strain evidence="3">DSM 26893</strain>
    </source>
</reference>
<protein>
    <submittedName>
        <fullName evidence="2">DMSO reductase anchor subunit</fullName>
    </submittedName>
</protein>
<dbReference type="AlphaFoldDB" id="A0A1H8H6H4"/>
<evidence type="ECO:0000313" key="3">
    <source>
        <dbReference type="Proteomes" id="UP000199372"/>
    </source>
</evidence>
<evidence type="ECO:0000313" key="2">
    <source>
        <dbReference type="EMBL" id="SEN51942.1"/>
    </source>
</evidence>
<feature type="transmembrane region" description="Helical" evidence="1">
    <location>
        <begin position="254"/>
        <end position="274"/>
    </location>
</feature>
<dbReference type="PANTHER" id="PTHR38095">
    <property type="entry name" value="ANAEROBIC DIMETHYL SULFOXIDE REDUCTASE CHAIN YNFH"/>
    <property type="match status" value="1"/>
</dbReference>
<feature type="transmembrane region" description="Helical" evidence="1">
    <location>
        <begin position="34"/>
        <end position="59"/>
    </location>
</feature>
<keyword evidence="3" id="KW-1185">Reference proteome</keyword>
<gene>
    <name evidence="2" type="ORF">SAMN04488011_104336</name>
</gene>
<dbReference type="Proteomes" id="UP000199372">
    <property type="component" value="Unassembled WGS sequence"/>
</dbReference>
<feature type="transmembrane region" description="Helical" evidence="1">
    <location>
        <begin position="229"/>
        <end position="248"/>
    </location>
</feature>
<dbReference type="RefSeq" id="WP_091845542.1">
    <property type="nucleotide sequence ID" value="NZ_FOCM01000004.1"/>
</dbReference>
<evidence type="ECO:0000256" key="1">
    <source>
        <dbReference type="SAM" id="Phobius"/>
    </source>
</evidence>
<feature type="transmembrane region" description="Helical" evidence="1">
    <location>
        <begin position="106"/>
        <end position="126"/>
    </location>
</feature>
<organism evidence="2 3">
    <name type="scientific">Palleronia pelagia</name>
    <dbReference type="NCBI Taxonomy" id="387096"/>
    <lineage>
        <taxon>Bacteria</taxon>
        <taxon>Pseudomonadati</taxon>
        <taxon>Pseudomonadota</taxon>
        <taxon>Alphaproteobacteria</taxon>
        <taxon>Rhodobacterales</taxon>
        <taxon>Roseobacteraceae</taxon>
        <taxon>Palleronia</taxon>
    </lineage>
</organism>
<dbReference type="GO" id="GO:0009390">
    <property type="term" value="C:dimethyl sulfoxide reductase complex"/>
    <property type="evidence" value="ECO:0007669"/>
    <property type="project" value="TreeGrafter"/>
</dbReference>
<feature type="transmembrane region" description="Helical" evidence="1">
    <location>
        <begin position="80"/>
        <end position="100"/>
    </location>
</feature>
<keyword evidence="1" id="KW-1133">Transmembrane helix</keyword>
<dbReference type="OrthoDB" id="5520897at2"/>
<feature type="transmembrane region" description="Helical" evidence="1">
    <location>
        <begin position="7"/>
        <end position="28"/>
    </location>
</feature>
<name>A0A1H8H6H4_9RHOB</name>
<accession>A0A1H8H6H4</accession>
<dbReference type="GO" id="GO:0019645">
    <property type="term" value="P:anaerobic electron transport chain"/>
    <property type="evidence" value="ECO:0007669"/>
    <property type="project" value="InterPro"/>
</dbReference>
<keyword evidence="1" id="KW-0472">Membrane</keyword>
<dbReference type="InterPro" id="IPR007059">
    <property type="entry name" value="DmsC"/>
</dbReference>
<sequence>MHPAPSLIFFSTLSGLGLGLLAFLGLGLAPTEGLTGLIFFALAFALTGAGLLSSTLHLGHPERALKAFTQWRTSWLSREAWVAVAALSVMGLYALLAMPGLRLAPLGWLGALLCLGTVGSTAMIYAQLKTVPRWHQPTTPLLFLGYAITAGALLSGRVSWTVVLLIVMAALQVLAWRRGDAALAKSGTTTGTATGLGGRGRVRLFEPPHTGGNYLTREMVFRVGRKHRVTLRTLVLILAFALPALLLLLPFSHWLAAIAVVSHVVGMLAQRWLFFAEAEHAVGLYYGQSAA</sequence>
<dbReference type="Pfam" id="PF04976">
    <property type="entry name" value="DmsC"/>
    <property type="match status" value="1"/>
</dbReference>
<dbReference type="EMBL" id="FOCM01000004">
    <property type="protein sequence ID" value="SEN51942.1"/>
    <property type="molecule type" value="Genomic_DNA"/>
</dbReference>
<proteinExistence type="predicted"/>